<dbReference type="PROSITE" id="PS51007">
    <property type="entry name" value="CYTC"/>
    <property type="match status" value="1"/>
</dbReference>
<dbReference type="GO" id="GO:0046872">
    <property type="term" value="F:metal ion binding"/>
    <property type="evidence" value="ECO:0007669"/>
    <property type="project" value="UniProtKB-KW"/>
</dbReference>
<gene>
    <name evidence="5" type="ORF">MNBD_NITROSPINAE01-1388</name>
</gene>
<evidence type="ECO:0000256" key="2">
    <source>
        <dbReference type="ARBA" id="ARBA00022723"/>
    </source>
</evidence>
<keyword evidence="1" id="KW-0349">Heme</keyword>
<organism evidence="5">
    <name type="scientific">hydrothermal vent metagenome</name>
    <dbReference type="NCBI Taxonomy" id="652676"/>
    <lineage>
        <taxon>unclassified sequences</taxon>
        <taxon>metagenomes</taxon>
        <taxon>ecological metagenomes</taxon>
    </lineage>
</organism>
<evidence type="ECO:0000256" key="1">
    <source>
        <dbReference type="ARBA" id="ARBA00022617"/>
    </source>
</evidence>
<name>A0A3B1CJL4_9ZZZZ</name>
<dbReference type="Pfam" id="PF13442">
    <property type="entry name" value="Cytochrome_CBB3"/>
    <property type="match status" value="1"/>
</dbReference>
<accession>A0A3B1CJL4</accession>
<protein>
    <recommendedName>
        <fullName evidence="4">Cytochrome c domain-containing protein</fullName>
    </recommendedName>
</protein>
<evidence type="ECO:0000313" key="5">
    <source>
        <dbReference type="EMBL" id="VAX24178.1"/>
    </source>
</evidence>
<dbReference type="InterPro" id="IPR036909">
    <property type="entry name" value="Cyt_c-like_dom_sf"/>
</dbReference>
<feature type="domain" description="Cytochrome c" evidence="4">
    <location>
        <begin position="25"/>
        <end position="117"/>
    </location>
</feature>
<proteinExistence type="predicted"/>
<dbReference type="Gene3D" id="1.10.760.10">
    <property type="entry name" value="Cytochrome c-like domain"/>
    <property type="match status" value="1"/>
</dbReference>
<dbReference type="InterPro" id="IPR009056">
    <property type="entry name" value="Cyt_c-like_dom"/>
</dbReference>
<keyword evidence="3" id="KW-0408">Iron</keyword>
<dbReference type="AlphaFoldDB" id="A0A3B1CJL4"/>
<keyword evidence="2" id="KW-0479">Metal-binding</keyword>
<evidence type="ECO:0000256" key="3">
    <source>
        <dbReference type="ARBA" id="ARBA00023004"/>
    </source>
</evidence>
<sequence length="124" mass="12941">MKKINFVSIVLVAAFTALPLFSTSASAESAKDNYGLYCVQCHGLAGTGGGINAPHLGVAPRNHTSAKDMGELSDANVATAIRDGGLSVGKSSQMPSFKTVLTDAEIADIVKLLREKCKCEGKKK</sequence>
<reference evidence="5" key="1">
    <citation type="submission" date="2018-06" db="EMBL/GenBank/DDBJ databases">
        <authorList>
            <person name="Zhirakovskaya E."/>
        </authorList>
    </citation>
    <scope>NUCLEOTIDE SEQUENCE</scope>
</reference>
<dbReference type="GO" id="GO:0020037">
    <property type="term" value="F:heme binding"/>
    <property type="evidence" value="ECO:0007669"/>
    <property type="project" value="InterPro"/>
</dbReference>
<dbReference type="GO" id="GO:0009055">
    <property type="term" value="F:electron transfer activity"/>
    <property type="evidence" value="ECO:0007669"/>
    <property type="project" value="InterPro"/>
</dbReference>
<dbReference type="EMBL" id="UOGC01000161">
    <property type="protein sequence ID" value="VAX24178.1"/>
    <property type="molecule type" value="Genomic_DNA"/>
</dbReference>
<dbReference type="SUPFAM" id="SSF46626">
    <property type="entry name" value="Cytochrome c"/>
    <property type="match status" value="1"/>
</dbReference>
<evidence type="ECO:0000259" key="4">
    <source>
        <dbReference type="PROSITE" id="PS51007"/>
    </source>
</evidence>